<dbReference type="GO" id="GO:0022857">
    <property type="term" value="F:transmembrane transporter activity"/>
    <property type="evidence" value="ECO:0007669"/>
    <property type="project" value="InterPro"/>
</dbReference>
<sequence length="940" mass="102045">MNEKGDPAHSTTEKPESTGSDIEREPNQEKDLESVAGIDKESEKEADEKAENDPNIVDWDGEDDPMNPLNWTPKKKWIIVGLLSLMTLVTPLASVLFTPAIPEVMKDFKSTNSTLASFVVSVYILGYAFGPMLLAPLSEMYGRTIVYHVTNILFVGFTVGCALSTNMGMLIAFRFLTGVCGSCPITIGGGTVADLFRTEQRGAAMAAWSLGPLIGPVIGPVGGAYLGQAKGWRWDFWVLVIAGGAVTVAKIVVLRETYAPVLLKRKTERLRQESGNDQLRSKYDEGLTNNEFLKRAIIRPMKMLFLSPLVFILSLYMAIVYGYLYLLFTTMTEVFETKYKFHGGTVGLAYLGIGIGMFLGLIISGSTSDKLVIKLTARNGGQQKPEYRLPLMAPAASTIPIGLFIYGWSAQYSIHWIVPIIGTAFVGAGMITTFMPVTMYLTDSFTLYAASVLAATTVLRSLVGALLPLAGPAMYKAMGLEEPQPTIPTARQAKSFLGAQGKKTPVFVRFSTVAGSRGSADTARDVHGFATRFYTDEGNFDIVGNNIPVFFIQDAILFPDLIHAVKPSPDSEIPQAATAHDSAWDFFSGTPSSLHTLFWAMAGQGIVRSFRHVPVHNNNRDGAGQMFIHANQAAYTPNTLNGGSPKQATQQQGRGFFTAPGRSASGPLVRNVGPTFDRDFWSQPRLFFNSLVPQEQQFLINAIRFETPHLKSTQVKKTILVQLNKISNEISTQVARVLGLPAPAPDPQFYHDRKTVGASQYEKPLLSLKGLKVGLLATSPTANSANAVKRSLANEGVQLVVVAELLAPGVDMTYSSADAVNFDGVIVATGASQIFAYNATSSSLYPAGRPLQILLDSYRYGKPVGFMGGNQAQEDARIPGGPGVYVEGAVAKMKRGYGNRRNTEGMGEAVVTSDMAQSFKEGLKQFKFLNRFPVERKLAV</sequence>
<dbReference type="Proteomes" id="UP000490939">
    <property type="component" value="Unassembled WGS sequence"/>
</dbReference>
<feature type="transmembrane region" description="Helical" evidence="13">
    <location>
        <begin position="77"/>
        <end position="101"/>
    </location>
</feature>
<feature type="transmembrane region" description="Helical" evidence="13">
    <location>
        <begin position="414"/>
        <end position="435"/>
    </location>
</feature>
<evidence type="ECO:0000256" key="11">
    <source>
        <dbReference type="ARBA" id="ARBA00023324"/>
    </source>
</evidence>
<accession>A0A8H3VDJ8</accession>
<evidence type="ECO:0000256" key="8">
    <source>
        <dbReference type="ARBA" id="ARBA00023002"/>
    </source>
</evidence>
<feature type="domain" description="Major facilitator superfamily (MFS) profile" evidence="14">
    <location>
        <begin position="79"/>
        <end position="572"/>
    </location>
</feature>
<keyword evidence="6" id="KW-0479">Metal-binding</keyword>
<keyword evidence="8" id="KW-0560">Oxidoreductase</keyword>
<name>A0A8H3VDJ8_VENIN</name>
<dbReference type="EMBL" id="WNWR01000273">
    <property type="protein sequence ID" value="KAE9985693.1"/>
    <property type="molecule type" value="Genomic_DNA"/>
</dbReference>
<evidence type="ECO:0000256" key="1">
    <source>
        <dbReference type="ARBA" id="ARBA00004141"/>
    </source>
</evidence>
<comment type="subcellular location">
    <subcellularLocation>
        <location evidence="1">Membrane</location>
        <topology evidence="1">Multi-pass membrane protein</topology>
    </subcellularLocation>
</comment>
<reference evidence="15 16" key="1">
    <citation type="submission" date="2019-07" db="EMBL/GenBank/DDBJ databases">
        <title>Venturia inaequalis Genome Resource.</title>
        <authorList>
            <person name="Lichtner F.J."/>
        </authorList>
    </citation>
    <scope>NUCLEOTIDE SEQUENCE [LARGE SCALE GENOMIC DNA]</scope>
    <source>
        <strain evidence="15 16">DMI_063113</strain>
    </source>
</reference>
<dbReference type="SUPFAM" id="SSF56634">
    <property type="entry name" value="Heme-dependent catalase-like"/>
    <property type="match status" value="2"/>
</dbReference>
<dbReference type="Pfam" id="PF06628">
    <property type="entry name" value="Catalase-rel"/>
    <property type="match status" value="1"/>
</dbReference>
<feature type="transmembrane region" description="Helical" evidence="13">
    <location>
        <begin position="113"/>
        <end position="133"/>
    </location>
</feature>
<dbReference type="InterPro" id="IPR036259">
    <property type="entry name" value="MFS_trans_sf"/>
</dbReference>
<feature type="transmembrane region" description="Helical" evidence="13">
    <location>
        <begin position="145"/>
        <end position="165"/>
    </location>
</feature>
<keyword evidence="4" id="KW-0349">Heme</keyword>
<dbReference type="GO" id="GO:0006979">
    <property type="term" value="P:response to oxidative stress"/>
    <property type="evidence" value="ECO:0007669"/>
    <property type="project" value="InterPro"/>
</dbReference>
<evidence type="ECO:0000313" key="15">
    <source>
        <dbReference type="EMBL" id="KAE9985693.1"/>
    </source>
</evidence>
<dbReference type="PANTHER" id="PTHR23502">
    <property type="entry name" value="MAJOR FACILITATOR SUPERFAMILY"/>
    <property type="match status" value="1"/>
</dbReference>
<dbReference type="InterPro" id="IPR041399">
    <property type="entry name" value="Catalase_large_C"/>
</dbReference>
<dbReference type="InterPro" id="IPR020846">
    <property type="entry name" value="MFS_dom"/>
</dbReference>
<dbReference type="InterPro" id="IPR011614">
    <property type="entry name" value="Catalase_core"/>
</dbReference>
<dbReference type="Gene3D" id="3.40.50.880">
    <property type="match status" value="1"/>
</dbReference>
<dbReference type="AlphaFoldDB" id="A0A8H3VDJ8"/>
<comment type="similarity">
    <text evidence="2">Belongs to the major facilitator superfamily.</text>
</comment>
<dbReference type="Pfam" id="PF07690">
    <property type="entry name" value="MFS_1"/>
    <property type="match status" value="1"/>
</dbReference>
<evidence type="ECO:0000256" key="9">
    <source>
        <dbReference type="ARBA" id="ARBA00023004"/>
    </source>
</evidence>
<keyword evidence="3" id="KW-0575">Peroxidase</keyword>
<dbReference type="InterPro" id="IPR010582">
    <property type="entry name" value="Catalase_immune_responsive"/>
</dbReference>
<evidence type="ECO:0000256" key="4">
    <source>
        <dbReference type="ARBA" id="ARBA00022617"/>
    </source>
</evidence>
<dbReference type="CDD" id="cd03132">
    <property type="entry name" value="GATase1_catalase"/>
    <property type="match status" value="1"/>
</dbReference>
<evidence type="ECO:0000259" key="14">
    <source>
        <dbReference type="PROSITE" id="PS50850"/>
    </source>
</evidence>
<dbReference type="GO" id="GO:0004096">
    <property type="term" value="F:catalase activity"/>
    <property type="evidence" value="ECO:0007669"/>
    <property type="project" value="UniProtKB-EC"/>
</dbReference>
<dbReference type="GO" id="GO:0046872">
    <property type="term" value="F:metal ion binding"/>
    <property type="evidence" value="ECO:0007669"/>
    <property type="project" value="UniProtKB-KW"/>
</dbReference>
<feature type="transmembrane region" description="Helical" evidence="13">
    <location>
        <begin position="447"/>
        <end position="470"/>
    </location>
</feature>
<dbReference type="PRINTS" id="PR00067">
    <property type="entry name" value="CATALASE"/>
</dbReference>
<dbReference type="InterPro" id="IPR020835">
    <property type="entry name" value="Catalase_sf"/>
</dbReference>
<dbReference type="InterPro" id="IPR029062">
    <property type="entry name" value="Class_I_gatase-like"/>
</dbReference>
<dbReference type="InterPro" id="IPR018028">
    <property type="entry name" value="Catalase"/>
</dbReference>
<feature type="transmembrane region" description="Helical" evidence="13">
    <location>
        <begin position="234"/>
        <end position="254"/>
    </location>
</feature>
<evidence type="ECO:0000256" key="2">
    <source>
        <dbReference type="ARBA" id="ARBA00008335"/>
    </source>
</evidence>
<keyword evidence="16" id="KW-1185">Reference proteome</keyword>
<dbReference type="CDD" id="cd17323">
    <property type="entry name" value="MFS_Tpo1_MDR_like"/>
    <property type="match status" value="1"/>
</dbReference>
<evidence type="ECO:0000256" key="3">
    <source>
        <dbReference type="ARBA" id="ARBA00022559"/>
    </source>
</evidence>
<proteinExistence type="inferred from homology"/>
<organism evidence="15 16">
    <name type="scientific">Venturia inaequalis</name>
    <name type="common">Apple scab fungus</name>
    <dbReference type="NCBI Taxonomy" id="5025"/>
    <lineage>
        <taxon>Eukaryota</taxon>
        <taxon>Fungi</taxon>
        <taxon>Dikarya</taxon>
        <taxon>Ascomycota</taxon>
        <taxon>Pezizomycotina</taxon>
        <taxon>Dothideomycetes</taxon>
        <taxon>Pleosporomycetidae</taxon>
        <taxon>Venturiales</taxon>
        <taxon>Venturiaceae</taxon>
        <taxon>Venturia</taxon>
    </lineage>
</organism>
<protein>
    <recommendedName>
        <fullName evidence="14">Major facilitator superfamily (MFS) profile domain-containing protein</fullName>
    </recommendedName>
</protein>
<feature type="transmembrane region" description="Helical" evidence="13">
    <location>
        <begin position="389"/>
        <end position="408"/>
    </location>
</feature>
<feature type="transmembrane region" description="Helical" evidence="13">
    <location>
        <begin position="348"/>
        <end position="368"/>
    </location>
</feature>
<dbReference type="Gene3D" id="2.40.180.10">
    <property type="entry name" value="Catalase core domain"/>
    <property type="match status" value="2"/>
</dbReference>
<dbReference type="GO" id="GO:0042744">
    <property type="term" value="P:hydrogen peroxide catabolic process"/>
    <property type="evidence" value="ECO:0007669"/>
    <property type="project" value="UniProtKB-KW"/>
</dbReference>
<dbReference type="PANTHER" id="PTHR23502:SF68">
    <property type="entry name" value="MULTIDRUG TRANSPORTER, PUTATIVE (AFU_ORTHOLOGUE AFUA_3G01120)-RELATED"/>
    <property type="match status" value="1"/>
</dbReference>
<feature type="transmembrane region" description="Helical" evidence="13">
    <location>
        <begin position="171"/>
        <end position="193"/>
    </location>
</feature>
<dbReference type="FunFam" id="1.20.1250.20:FF:000011">
    <property type="entry name" value="MFS multidrug transporter, putative"/>
    <property type="match status" value="1"/>
</dbReference>
<keyword evidence="7 13" id="KW-1133">Transmembrane helix</keyword>
<dbReference type="InterPro" id="IPR011701">
    <property type="entry name" value="MFS"/>
</dbReference>
<comment type="caution">
    <text evidence="15">The sequence shown here is derived from an EMBL/GenBank/DDBJ whole genome shotgun (WGS) entry which is preliminary data.</text>
</comment>
<feature type="compositionally biased region" description="Basic and acidic residues" evidence="12">
    <location>
        <begin position="1"/>
        <end position="52"/>
    </location>
</feature>
<dbReference type="Gene3D" id="1.20.1370.20">
    <property type="match status" value="1"/>
</dbReference>
<dbReference type="PROSITE" id="PS51402">
    <property type="entry name" value="CATALASE_3"/>
    <property type="match status" value="1"/>
</dbReference>
<feature type="transmembrane region" description="Helical" evidence="13">
    <location>
        <begin position="304"/>
        <end position="328"/>
    </location>
</feature>
<evidence type="ECO:0000313" key="16">
    <source>
        <dbReference type="Proteomes" id="UP000490939"/>
    </source>
</evidence>
<dbReference type="SMART" id="SM01060">
    <property type="entry name" value="Catalase"/>
    <property type="match status" value="1"/>
</dbReference>
<keyword evidence="10 13" id="KW-0472">Membrane</keyword>
<keyword evidence="9" id="KW-0408">Iron</keyword>
<dbReference type="InterPro" id="IPR043156">
    <property type="entry name" value="Catalase_clade2_helical"/>
</dbReference>
<evidence type="ECO:0000256" key="6">
    <source>
        <dbReference type="ARBA" id="ARBA00022723"/>
    </source>
</evidence>
<feature type="region of interest" description="Disordered" evidence="12">
    <location>
        <begin position="1"/>
        <end position="65"/>
    </location>
</feature>
<evidence type="ECO:0000256" key="5">
    <source>
        <dbReference type="ARBA" id="ARBA00022692"/>
    </source>
</evidence>
<gene>
    <name evidence="15" type="ORF">EG327_004614</name>
</gene>
<keyword evidence="5 13" id="KW-0812">Transmembrane</keyword>
<dbReference type="Pfam" id="PF00199">
    <property type="entry name" value="Catalase"/>
    <property type="match status" value="1"/>
</dbReference>
<dbReference type="GO" id="GO:0020037">
    <property type="term" value="F:heme binding"/>
    <property type="evidence" value="ECO:0007669"/>
    <property type="project" value="InterPro"/>
</dbReference>
<dbReference type="GO" id="GO:0016020">
    <property type="term" value="C:membrane"/>
    <property type="evidence" value="ECO:0007669"/>
    <property type="project" value="UniProtKB-SubCell"/>
</dbReference>
<keyword evidence="11" id="KW-0376">Hydrogen peroxide</keyword>
<evidence type="ECO:0000256" key="12">
    <source>
        <dbReference type="SAM" id="MobiDB-lite"/>
    </source>
</evidence>
<evidence type="ECO:0000256" key="13">
    <source>
        <dbReference type="SAM" id="Phobius"/>
    </source>
</evidence>
<dbReference type="Pfam" id="PF18011">
    <property type="entry name" value="Catalase_C"/>
    <property type="match status" value="1"/>
</dbReference>
<feature type="transmembrane region" description="Helical" evidence="13">
    <location>
        <begin position="205"/>
        <end position="228"/>
    </location>
</feature>
<evidence type="ECO:0000256" key="10">
    <source>
        <dbReference type="ARBA" id="ARBA00023136"/>
    </source>
</evidence>
<dbReference type="SUPFAM" id="SSF103473">
    <property type="entry name" value="MFS general substrate transporter"/>
    <property type="match status" value="1"/>
</dbReference>
<evidence type="ECO:0000256" key="7">
    <source>
        <dbReference type="ARBA" id="ARBA00022989"/>
    </source>
</evidence>
<dbReference type="Gene3D" id="1.20.1250.20">
    <property type="entry name" value="MFS general substrate transporter like domains"/>
    <property type="match status" value="1"/>
</dbReference>
<dbReference type="PROSITE" id="PS50850">
    <property type="entry name" value="MFS"/>
    <property type="match status" value="1"/>
</dbReference>